<gene>
    <name evidence="1" type="ORF">LARSCL_LOCUS4162</name>
</gene>
<reference evidence="1 2" key="1">
    <citation type="submission" date="2024-04" db="EMBL/GenBank/DDBJ databases">
        <authorList>
            <person name="Rising A."/>
            <person name="Reimegard J."/>
            <person name="Sonavane S."/>
            <person name="Akerstrom W."/>
            <person name="Nylinder S."/>
            <person name="Hedman E."/>
            <person name="Kallberg Y."/>
        </authorList>
    </citation>
    <scope>NUCLEOTIDE SEQUENCE [LARGE SCALE GENOMIC DNA]</scope>
</reference>
<dbReference type="AlphaFoldDB" id="A0AAV1ZAB7"/>
<accession>A0AAV1ZAB7</accession>
<evidence type="ECO:0000313" key="2">
    <source>
        <dbReference type="Proteomes" id="UP001497382"/>
    </source>
</evidence>
<proteinExistence type="predicted"/>
<dbReference type="EMBL" id="CAXIEN010000034">
    <property type="protein sequence ID" value="CAL1268425.1"/>
    <property type="molecule type" value="Genomic_DNA"/>
</dbReference>
<evidence type="ECO:0000313" key="1">
    <source>
        <dbReference type="EMBL" id="CAL1268425.1"/>
    </source>
</evidence>
<keyword evidence="2" id="KW-1185">Reference proteome</keyword>
<comment type="caution">
    <text evidence="1">The sequence shown here is derived from an EMBL/GenBank/DDBJ whole genome shotgun (WGS) entry which is preliminary data.</text>
</comment>
<sequence>MILQKGPNRARKKVLIVLNALVGDLVEQDLNSNPSSINPGSPYQGNHEIHAKVLLPGAYSRPRTGNPISKNKDTMHCEFRFVSCRINIHTPKNLGKC</sequence>
<name>A0AAV1ZAB7_9ARAC</name>
<organism evidence="1 2">
    <name type="scientific">Larinioides sclopetarius</name>
    <dbReference type="NCBI Taxonomy" id="280406"/>
    <lineage>
        <taxon>Eukaryota</taxon>
        <taxon>Metazoa</taxon>
        <taxon>Ecdysozoa</taxon>
        <taxon>Arthropoda</taxon>
        <taxon>Chelicerata</taxon>
        <taxon>Arachnida</taxon>
        <taxon>Araneae</taxon>
        <taxon>Araneomorphae</taxon>
        <taxon>Entelegynae</taxon>
        <taxon>Araneoidea</taxon>
        <taxon>Araneidae</taxon>
        <taxon>Larinioides</taxon>
    </lineage>
</organism>
<dbReference type="Proteomes" id="UP001497382">
    <property type="component" value="Unassembled WGS sequence"/>
</dbReference>
<protein>
    <submittedName>
        <fullName evidence="1">Uncharacterized protein</fullName>
    </submittedName>
</protein>